<accession>A0A1Q2CZ00</accession>
<protein>
    <submittedName>
        <fullName evidence="2">Uncharacterized protein</fullName>
    </submittedName>
</protein>
<name>A0A1Q2CZ00_9ACTN</name>
<dbReference type="Proteomes" id="UP000188235">
    <property type="component" value="Chromosome"/>
</dbReference>
<proteinExistence type="predicted"/>
<feature type="transmembrane region" description="Helical" evidence="1">
    <location>
        <begin position="84"/>
        <end position="107"/>
    </location>
</feature>
<keyword evidence="3" id="KW-1185">Reference proteome</keyword>
<dbReference type="STRING" id="399497.BW733_11290"/>
<sequence>MPLHTRRFAALLVAVAGFPAGLIASLGLADLRLVAGVSIGWGLVYASRPFTAEIPLVQWASTCLVSLAVTVPSTLSGTDVAPGLAALVGCILVALLLGTLWFAAWMAPIGMAVTFIRGGIRTPRASTGGTPRVE</sequence>
<organism evidence="2 3">
    <name type="scientific">Tessaracoccus flavescens</name>
    <dbReference type="NCBI Taxonomy" id="399497"/>
    <lineage>
        <taxon>Bacteria</taxon>
        <taxon>Bacillati</taxon>
        <taxon>Actinomycetota</taxon>
        <taxon>Actinomycetes</taxon>
        <taxon>Propionibacteriales</taxon>
        <taxon>Propionibacteriaceae</taxon>
        <taxon>Tessaracoccus</taxon>
    </lineage>
</organism>
<keyword evidence="1" id="KW-0812">Transmembrane</keyword>
<evidence type="ECO:0000313" key="2">
    <source>
        <dbReference type="EMBL" id="AQP51328.1"/>
    </source>
</evidence>
<dbReference type="EMBL" id="CP019607">
    <property type="protein sequence ID" value="AQP51328.1"/>
    <property type="molecule type" value="Genomic_DNA"/>
</dbReference>
<keyword evidence="1" id="KW-0472">Membrane</keyword>
<evidence type="ECO:0000313" key="3">
    <source>
        <dbReference type="Proteomes" id="UP000188235"/>
    </source>
</evidence>
<gene>
    <name evidence="2" type="ORF">BW733_11290</name>
</gene>
<evidence type="ECO:0000256" key="1">
    <source>
        <dbReference type="SAM" id="Phobius"/>
    </source>
</evidence>
<reference evidence="2 3" key="1">
    <citation type="journal article" date="2008" name="Int. J. Syst. Evol. Microbiol.">
        <title>Tessaracoccus flavescens sp. nov., isolated from marine sediment.</title>
        <authorList>
            <person name="Lee D.W."/>
            <person name="Lee S.D."/>
        </authorList>
    </citation>
    <scope>NUCLEOTIDE SEQUENCE [LARGE SCALE GENOMIC DNA]</scope>
    <source>
        <strain evidence="2 3">SST-39T</strain>
    </source>
</reference>
<keyword evidence="1" id="KW-1133">Transmembrane helix</keyword>
<dbReference type="KEGG" id="tfa:BW733_11290"/>
<dbReference type="RefSeq" id="WP_077350527.1">
    <property type="nucleotide sequence ID" value="NZ_CP019607.1"/>
</dbReference>
<dbReference type="AlphaFoldDB" id="A0A1Q2CZ00"/>